<keyword evidence="4" id="KW-1185">Reference proteome</keyword>
<dbReference type="SUPFAM" id="SSF52833">
    <property type="entry name" value="Thioredoxin-like"/>
    <property type="match status" value="1"/>
</dbReference>
<protein>
    <submittedName>
        <fullName evidence="3">Thiol:disulfide interchange protein</fullName>
    </submittedName>
</protein>
<accession>A0ABV2MS74</accession>
<feature type="domain" description="Thioredoxin-like fold" evidence="2">
    <location>
        <begin position="3"/>
        <end position="87"/>
    </location>
</feature>
<dbReference type="Proteomes" id="UP001549077">
    <property type="component" value="Unassembled WGS sequence"/>
</dbReference>
<sequence length="104" mass="11282">MARSAGKASLVYFTADWCVSCRSIDRNVFSSSDVANALAPLKTFKVDLTNISPEQRELMRELNVVGPPTMIFLPSDRQQTGRRLVGEFGTDDVLKAAAAMSNGA</sequence>
<organism evidence="3 4">
    <name type="scientific">Rhizobium binae</name>
    <dbReference type="NCBI Taxonomy" id="1138190"/>
    <lineage>
        <taxon>Bacteria</taxon>
        <taxon>Pseudomonadati</taxon>
        <taxon>Pseudomonadota</taxon>
        <taxon>Alphaproteobacteria</taxon>
        <taxon>Hyphomicrobiales</taxon>
        <taxon>Rhizobiaceae</taxon>
        <taxon>Rhizobium/Agrobacterium group</taxon>
        <taxon>Rhizobium</taxon>
    </lineage>
</organism>
<evidence type="ECO:0000259" key="2">
    <source>
        <dbReference type="Pfam" id="PF13098"/>
    </source>
</evidence>
<name>A0ABV2MS74_9HYPH</name>
<comment type="caution">
    <text evidence="3">The sequence shown here is derived from an EMBL/GenBank/DDBJ whole genome shotgun (WGS) entry which is preliminary data.</text>
</comment>
<keyword evidence="1" id="KW-0676">Redox-active center</keyword>
<dbReference type="PANTHER" id="PTHR32234">
    <property type="entry name" value="THIOL:DISULFIDE INTERCHANGE PROTEIN DSBD"/>
    <property type="match status" value="1"/>
</dbReference>
<dbReference type="InterPro" id="IPR012336">
    <property type="entry name" value="Thioredoxin-like_fold"/>
</dbReference>
<evidence type="ECO:0000313" key="4">
    <source>
        <dbReference type="Proteomes" id="UP001549077"/>
    </source>
</evidence>
<dbReference type="Pfam" id="PF13098">
    <property type="entry name" value="Thioredoxin_2"/>
    <property type="match status" value="1"/>
</dbReference>
<evidence type="ECO:0000256" key="1">
    <source>
        <dbReference type="ARBA" id="ARBA00023284"/>
    </source>
</evidence>
<dbReference type="PANTHER" id="PTHR32234:SF0">
    <property type="entry name" value="THIOL:DISULFIDE INTERCHANGE PROTEIN DSBD"/>
    <property type="match status" value="1"/>
</dbReference>
<dbReference type="PROSITE" id="PS00194">
    <property type="entry name" value="THIOREDOXIN_1"/>
    <property type="match status" value="1"/>
</dbReference>
<dbReference type="EMBL" id="JBEPMY010000053">
    <property type="protein sequence ID" value="MET3759322.1"/>
    <property type="molecule type" value="Genomic_DNA"/>
</dbReference>
<evidence type="ECO:0000313" key="3">
    <source>
        <dbReference type="EMBL" id="MET3759322.1"/>
    </source>
</evidence>
<dbReference type="RefSeq" id="WP_168302231.1">
    <property type="nucleotide sequence ID" value="NZ_CP071606.1"/>
</dbReference>
<gene>
    <name evidence="3" type="ORF">ABID08_006708</name>
</gene>
<dbReference type="GeneID" id="91151410"/>
<dbReference type="InterPro" id="IPR036249">
    <property type="entry name" value="Thioredoxin-like_sf"/>
</dbReference>
<dbReference type="InterPro" id="IPR017937">
    <property type="entry name" value="Thioredoxin_CS"/>
</dbReference>
<dbReference type="Gene3D" id="3.40.30.10">
    <property type="entry name" value="Glutaredoxin"/>
    <property type="match status" value="1"/>
</dbReference>
<proteinExistence type="predicted"/>
<reference evidence="3 4" key="1">
    <citation type="submission" date="2024-06" db="EMBL/GenBank/DDBJ databases">
        <title>Genomic Encyclopedia of Type Strains, Phase IV (KMG-IV): sequencing the most valuable type-strain genomes for metagenomic binning, comparative biology and taxonomic classification.</title>
        <authorList>
            <person name="Goeker M."/>
        </authorList>
    </citation>
    <scope>NUCLEOTIDE SEQUENCE [LARGE SCALE GENOMIC DNA]</scope>
    <source>
        <strain evidence="3 4">DSM 29288</strain>
    </source>
</reference>